<dbReference type="STRING" id="1390249.BHU72_11900"/>
<sequence length="68" mass="7729">MNSAVTEDTKRQLKPGDMGYYIEGSGEWFETESGMIESCLESGMTLEEIEAARDLENGYIYWTEYDGT</sequence>
<dbReference type="AlphaFoldDB" id="A0A1E5L7U4"/>
<protein>
    <submittedName>
        <fullName evidence="1">Uncharacterized protein</fullName>
    </submittedName>
</protein>
<dbReference type="RefSeq" id="WP_069701460.1">
    <property type="nucleotide sequence ID" value="NZ_MJAT01000006.1"/>
</dbReference>
<organism evidence="1 2">
    <name type="scientific">Desulfuribacillus stibiiarsenatis</name>
    <dbReference type="NCBI Taxonomy" id="1390249"/>
    <lineage>
        <taxon>Bacteria</taxon>
        <taxon>Bacillati</taxon>
        <taxon>Bacillota</taxon>
        <taxon>Desulfuribacillia</taxon>
        <taxon>Desulfuribacillales</taxon>
        <taxon>Desulfuribacillaceae</taxon>
        <taxon>Desulfuribacillus</taxon>
    </lineage>
</organism>
<comment type="caution">
    <text evidence="1">The sequence shown here is derived from an EMBL/GenBank/DDBJ whole genome shotgun (WGS) entry which is preliminary data.</text>
</comment>
<proteinExistence type="predicted"/>
<evidence type="ECO:0000313" key="1">
    <source>
        <dbReference type="EMBL" id="OEH86232.1"/>
    </source>
</evidence>
<keyword evidence="2" id="KW-1185">Reference proteome</keyword>
<dbReference type="EMBL" id="MJAT01000006">
    <property type="protein sequence ID" value="OEH86232.1"/>
    <property type="molecule type" value="Genomic_DNA"/>
</dbReference>
<dbReference type="Proteomes" id="UP000095255">
    <property type="component" value="Unassembled WGS sequence"/>
</dbReference>
<name>A0A1E5L7U4_9FIRM</name>
<evidence type="ECO:0000313" key="2">
    <source>
        <dbReference type="Proteomes" id="UP000095255"/>
    </source>
</evidence>
<accession>A0A1E5L7U4</accession>
<reference evidence="1 2" key="1">
    <citation type="submission" date="2016-09" db="EMBL/GenBank/DDBJ databases">
        <title>Desulfuribacillus arsenicus sp. nov., an obligately anaerobic, dissimilatory arsenic- and antimonate-reducing bacterium isolated from anoxic sediments.</title>
        <authorList>
            <person name="Abin C.A."/>
            <person name="Hollibaugh J.T."/>
        </authorList>
    </citation>
    <scope>NUCLEOTIDE SEQUENCE [LARGE SCALE GENOMIC DNA]</scope>
    <source>
        <strain evidence="1 2">MLFW-2</strain>
    </source>
</reference>
<gene>
    <name evidence="1" type="ORF">BHU72_11900</name>
</gene>